<evidence type="ECO:0000256" key="1">
    <source>
        <dbReference type="ARBA" id="ARBA00007637"/>
    </source>
</evidence>
<dbReference type="STRING" id="153721.MYP_2300"/>
<accession>A0A098LF38</accession>
<dbReference type="Gene3D" id="3.40.50.720">
    <property type="entry name" value="NAD(P)-binding Rossmann-like Domain"/>
    <property type="match status" value="1"/>
</dbReference>
<dbReference type="AlphaFoldDB" id="A0A098LF38"/>
<dbReference type="PANTHER" id="PTHR43000">
    <property type="entry name" value="DTDP-D-GLUCOSE 4,6-DEHYDRATASE-RELATED"/>
    <property type="match status" value="1"/>
</dbReference>
<dbReference type="SUPFAM" id="SSF51735">
    <property type="entry name" value="NAD(P)-binding Rossmann-fold domains"/>
    <property type="match status" value="1"/>
</dbReference>
<comment type="caution">
    <text evidence="3">The sequence shown here is derived from an EMBL/GenBank/DDBJ whole genome shotgun (WGS) entry which is preliminary data.</text>
</comment>
<dbReference type="InterPro" id="IPR001509">
    <property type="entry name" value="Epimerase_deHydtase"/>
</dbReference>
<dbReference type="InterPro" id="IPR036291">
    <property type="entry name" value="NAD(P)-bd_dom_sf"/>
</dbReference>
<gene>
    <name evidence="3" type="ORF">MYP_2300</name>
</gene>
<protein>
    <submittedName>
        <fullName evidence="3">ADP-glyceromanno-heptose 6-epimerase</fullName>
    </submittedName>
</protein>
<dbReference type="RefSeq" id="WP_045463067.1">
    <property type="nucleotide sequence ID" value="NZ_BBLT01000004.1"/>
</dbReference>
<comment type="similarity">
    <text evidence="1">Belongs to the NAD(P)-dependent epimerase/dehydratase family.</text>
</comment>
<reference evidence="3 4" key="1">
    <citation type="submission" date="2014-09" db="EMBL/GenBank/DDBJ databases">
        <title>Sporocytophaga myxococcoides PG-01 genome sequencing.</title>
        <authorList>
            <person name="Liu L."/>
            <person name="Gao P.J."/>
            <person name="Chen G.J."/>
            <person name="Wang L.S."/>
        </authorList>
    </citation>
    <scope>NUCLEOTIDE SEQUENCE [LARGE SCALE GENOMIC DNA]</scope>
    <source>
        <strain evidence="3 4">PG-01</strain>
    </source>
</reference>
<dbReference type="eggNOG" id="COG0451">
    <property type="taxonomic scope" value="Bacteria"/>
</dbReference>
<feature type="domain" description="NAD-dependent epimerase/dehydratase" evidence="2">
    <location>
        <begin position="3"/>
        <end position="240"/>
    </location>
</feature>
<sequence>MNVLVTGGAGYIGSELVYQLSQDKNVEKVIVYDNLGRENYNLFTSSSNRIAGDKVKFEFGDILDTRKIKKVLKDIDVVYHLAARVSTPFSNIDSHFFEQVNNWGTAELVYAVEETKRVSKFIYLSSTSVYGSSKNLADESTEPNPKTFYSISKLRAEQHVQRLSKKIETVILRGGNVYGYTPAIRFDSVINRFMFDANFNNRISIHGSGKQARSFIHVKKVVDALVQLRTLKVPSDIYNLTDKNVEILDLVDILKEIYPDLEFLFINQHLALRELKVNPDSKLDAYYKIQESDLKQDLLEFKDRFAFNSLSSVTAG</sequence>
<dbReference type="Pfam" id="PF01370">
    <property type="entry name" value="Epimerase"/>
    <property type="match status" value="1"/>
</dbReference>
<dbReference type="EMBL" id="BBLT01000004">
    <property type="protein sequence ID" value="GAL85072.1"/>
    <property type="molecule type" value="Genomic_DNA"/>
</dbReference>
<organism evidence="3 4">
    <name type="scientific">Sporocytophaga myxococcoides</name>
    <dbReference type="NCBI Taxonomy" id="153721"/>
    <lineage>
        <taxon>Bacteria</taxon>
        <taxon>Pseudomonadati</taxon>
        <taxon>Bacteroidota</taxon>
        <taxon>Cytophagia</taxon>
        <taxon>Cytophagales</taxon>
        <taxon>Cytophagaceae</taxon>
        <taxon>Sporocytophaga</taxon>
    </lineage>
</organism>
<keyword evidence="4" id="KW-1185">Reference proteome</keyword>
<evidence type="ECO:0000313" key="3">
    <source>
        <dbReference type="EMBL" id="GAL85072.1"/>
    </source>
</evidence>
<dbReference type="Proteomes" id="UP000030185">
    <property type="component" value="Unassembled WGS sequence"/>
</dbReference>
<dbReference type="OrthoDB" id="9801785at2"/>
<name>A0A098LF38_9BACT</name>
<evidence type="ECO:0000259" key="2">
    <source>
        <dbReference type="Pfam" id="PF01370"/>
    </source>
</evidence>
<evidence type="ECO:0000313" key="4">
    <source>
        <dbReference type="Proteomes" id="UP000030185"/>
    </source>
</evidence>
<proteinExistence type="inferred from homology"/>
<dbReference type="CDD" id="cd08946">
    <property type="entry name" value="SDR_e"/>
    <property type="match status" value="1"/>
</dbReference>